<dbReference type="AlphaFoldDB" id="A0A6B0US06"/>
<feature type="compositionally biased region" description="Polar residues" evidence="1">
    <location>
        <begin position="61"/>
        <end position="73"/>
    </location>
</feature>
<dbReference type="EMBL" id="GIFC01010221">
    <property type="protein sequence ID" value="MXU92304.1"/>
    <property type="molecule type" value="Transcribed_RNA"/>
</dbReference>
<name>A0A6B0US06_IXORI</name>
<evidence type="ECO:0000256" key="1">
    <source>
        <dbReference type="SAM" id="MobiDB-lite"/>
    </source>
</evidence>
<organism evidence="2">
    <name type="scientific">Ixodes ricinus</name>
    <name type="common">Common tick</name>
    <name type="synonym">Acarus ricinus</name>
    <dbReference type="NCBI Taxonomy" id="34613"/>
    <lineage>
        <taxon>Eukaryota</taxon>
        <taxon>Metazoa</taxon>
        <taxon>Ecdysozoa</taxon>
        <taxon>Arthropoda</taxon>
        <taxon>Chelicerata</taxon>
        <taxon>Arachnida</taxon>
        <taxon>Acari</taxon>
        <taxon>Parasitiformes</taxon>
        <taxon>Ixodida</taxon>
        <taxon>Ixodoidea</taxon>
        <taxon>Ixodidae</taxon>
        <taxon>Ixodinae</taxon>
        <taxon>Ixodes</taxon>
    </lineage>
</organism>
<evidence type="ECO:0000313" key="2">
    <source>
        <dbReference type="EMBL" id="MXU92304.1"/>
    </source>
</evidence>
<sequence length="131" mass="13404">MAFFGGAPFSFTARFVSGVLALLLQMSEFSFASLASLLARGVAGASPGDCSAQDSVGAGGTSSFTADPLTSTGDFWGHRSAPAGSGARGSGEQGREPFLTSLSGVLFSFRGSCNFFMSSRSAVTHSSRRLL</sequence>
<reference evidence="2" key="1">
    <citation type="submission" date="2019-12" db="EMBL/GenBank/DDBJ databases">
        <title>An insight into the sialome of adult female Ixodes ricinus ticks feeding for 6 days.</title>
        <authorList>
            <person name="Perner J."/>
            <person name="Ribeiro J.M.C."/>
        </authorList>
    </citation>
    <scope>NUCLEOTIDE SEQUENCE</scope>
    <source>
        <strain evidence="2">Semi-engorged</strain>
        <tissue evidence="2">Salivary glands</tissue>
    </source>
</reference>
<accession>A0A6B0US06</accession>
<proteinExistence type="predicted"/>
<feature type="region of interest" description="Disordered" evidence="1">
    <location>
        <begin position="44"/>
        <end position="95"/>
    </location>
</feature>
<protein>
    <submittedName>
        <fullName evidence="2">Putative secreted protein</fullName>
    </submittedName>
</protein>